<organism evidence="2 3">
    <name type="scientific">Callosobruchus maculatus</name>
    <name type="common">Southern cowpea weevil</name>
    <name type="synonym">Pulse bruchid</name>
    <dbReference type="NCBI Taxonomy" id="64391"/>
    <lineage>
        <taxon>Eukaryota</taxon>
        <taxon>Metazoa</taxon>
        <taxon>Ecdysozoa</taxon>
        <taxon>Arthropoda</taxon>
        <taxon>Hexapoda</taxon>
        <taxon>Insecta</taxon>
        <taxon>Pterygota</taxon>
        <taxon>Neoptera</taxon>
        <taxon>Endopterygota</taxon>
        <taxon>Coleoptera</taxon>
        <taxon>Polyphaga</taxon>
        <taxon>Cucujiformia</taxon>
        <taxon>Chrysomeloidea</taxon>
        <taxon>Chrysomelidae</taxon>
        <taxon>Bruchinae</taxon>
        <taxon>Bruchini</taxon>
        <taxon>Callosobruchus</taxon>
    </lineage>
</organism>
<proteinExistence type="predicted"/>
<evidence type="ECO:0000313" key="3">
    <source>
        <dbReference type="Proteomes" id="UP000410492"/>
    </source>
</evidence>
<dbReference type="EMBL" id="CAACVG010012492">
    <property type="protein sequence ID" value="VEN60406.1"/>
    <property type="molecule type" value="Genomic_DNA"/>
</dbReference>
<name>A0A653DJM5_CALMS</name>
<dbReference type="AlphaFoldDB" id="A0A653DJM5"/>
<feature type="signal peptide" evidence="1">
    <location>
        <begin position="1"/>
        <end position="23"/>
    </location>
</feature>
<evidence type="ECO:0000313" key="2">
    <source>
        <dbReference type="EMBL" id="VEN60406.1"/>
    </source>
</evidence>
<keyword evidence="1" id="KW-0732">Signal</keyword>
<gene>
    <name evidence="2" type="ORF">CALMAC_LOCUS18112</name>
</gene>
<keyword evidence="3" id="KW-1185">Reference proteome</keyword>
<dbReference type="Proteomes" id="UP000410492">
    <property type="component" value="Unassembled WGS sequence"/>
</dbReference>
<accession>A0A653DJM5</accession>
<feature type="chain" id="PRO_5024972591" evidence="1">
    <location>
        <begin position="24"/>
        <end position="67"/>
    </location>
</feature>
<evidence type="ECO:0000256" key="1">
    <source>
        <dbReference type="SAM" id="SignalP"/>
    </source>
</evidence>
<protein>
    <submittedName>
        <fullName evidence="2">Uncharacterized protein</fullName>
    </submittedName>
</protein>
<sequence length="67" mass="7563">MKNFVVIVVFLVLAVHFLTGCTATFNCTNCDLFSNTCVQICTSGPDEEFQTSLKQCAIWIELCYERC</sequence>
<dbReference type="PROSITE" id="PS51257">
    <property type="entry name" value="PROKAR_LIPOPROTEIN"/>
    <property type="match status" value="1"/>
</dbReference>
<reference evidence="2 3" key="1">
    <citation type="submission" date="2019-01" db="EMBL/GenBank/DDBJ databases">
        <authorList>
            <person name="Sayadi A."/>
        </authorList>
    </citation>
    <scope>NUCLEOTIDE SEQUENCE [LARGE SCALE GENOMIC DNA]</scope>
</reference>